<dbReference type="EMBL" id="VFYP01000009">
    <property type="protein sequence ID" value="TPP03958.1"/>
    <property type="molecule type" value="Genomic_DNA"/>
</dbReference>
<accession>A0A504TMT8</accession>
<keyword evidence="3" id="KW-1185">Reference proteome</keyword>
<dbReference type="InterPro" id="IPR036928">
    <property type="entry name" value="AS_sf"/>
</dbReference>
<evidence type="ECO:0000313" key="2">
    <source>
        <dbReference type="EMBL" id="TPP03958.1"/>
    </source>
</evidence>
<reference evidence="2 3" key="1">
    <citation type="submission" date="2019-06" db="EMBL/GenBank/DDBJ databases">
        <title>Rhizobium sp. CL12 isolated from roots of soybean.</title>
        <authorList>
            <person name="Wang C."/>
        </authorList>
    </citation>
    <scope>NUCLEOTIDE SEQUENCE [LARGE SCALE GENOMIC DNA]</scope>
    <source>
        <strain evidence="2 3">CL12</strain>
    </source>
</reference>
<evidence type="ECO:0000313" key="3">
    <source>
        <dbReference type="Proteomes" id="UP000316429"/>
    </source>
</evidence>
<sequence>MQHRTNAFLPYPQAPVANAGTGPLEGLRLGVKDLFDVEGYPTGAGNPYLLAASGIKEQTAPLVRRLLDLGGIFAGKTHTDELAYSLIGNNLHFGMPINPLYPDLIPGGSSSGSAVAVAAGLADIGLGTDTSGSIRLPAAANGLFGWRPSYGLLDPTGIRPLAPSFDVPGLFTRDLATLRRVMQSLGVHDTRAPLTILVVDDLVSLCDQDIADAFWAVIRKLGVPILTRPSLPVTGLSELARCFTTILQKEAWQTNEVLFEDARQTLAPDIAQRLTSGREISDESYDAAVSQRARFRKAFEETVHETVLVMPTLPMVPPRRDDTQERFASFRARSIELLCISGLSGCPQITMPWPLPSGEAAGISLLAPHGFDGSLHTGLAKWFA</sequence>
<gene>
    <name evidence="2" type="ORF">FJQ55_23000</name>
</gene>
<name>A0A504TMT8_9HYPH</name>
<feature type="domain" description="Amidase" evidence="1">
    <location>
        <begin position="18"/>
        <end position="191"/>
    </location>
</feature>
<protein>
    <submittedName>
        <fullName evidence="2">Amidase</fullName>
    </submittedName>
</protein>
<comment type="caution">
    <text evidence="2">The sequence shown here is derived from an EMBL/GenBank/DDBJ whole genome shotgun (WGS) entry which is preliminary data.</text>
</comment>
<dbReference type="PANTHER" id="PTHR46310:SF7">
    <property type="entry name" value="AMIDASE 1"/>
    <property type="match status" value="1"/>
</dbReference>
<dbReference type="AlphaFoldDB" id="A0A504TMT8"/>
<dbReference type="RefSeq" id="WP_140832496.1">
    <property type="nucleotide sequence ID" value="NZ_VFYP01000009.1"/>
</dbReference>
<dbReference type="Proteomes" id="UP000316429">
    <property type="component" value="Unassembled WGS sequence"/>
</dbReference>
<dbReference type="InterPro" id="IPR023631">
    <property type="entry name" value="Amidase_dom"/>
</dbReference>
<dbReference type="SUPFAM" id="SSF75304">
    <property type="entry name" value="Amidase signature (AS) enzymes"/>
    <property type="match status" value="1"/>
</dbReference>
<dbReference type="PANTHER" id="PTHR46310">
    <property type="entry name" value="AMIDASE 1"/>
    <property type="match status" value="1"/>
</dbReference>
<dbReference type="OrthoDB" id="9811471at2"/>
<organism evidence="2 3">
    <name type="scientific">Rhizobium glycinendophyticum</name>
    <dbReference type="NCBI Taxonomy" id="2589807"/>
    <lineage>
        <taxon>Bacteria</taxon>
        <taxon>Pseudomonadati</taxon>
        <taxon>Pseudomonadota</taxon>
        <taxon>Alphaproteobacteria</taxon>
        <taxon>Hyphomicrobiales</taxon>
        <taxon>Rhizobiaceae</taxon>
        <taxon>Rhizobium/Agrobacterium group</taxon>
        <taxon>Rhizobium</taxon>
    </lineage>
</organism>
<dbReference type="Pfam" id="PF01425">
    <property type="entry name" value="Amidase"/>
    <property type="match status" value="1"/>
</dbReference>
<evidence type="ECO:0000259" key="1">
    <source>
        <dbReference type="Pfam" id="PF01425"/>
    </source>
</evidence>
<dbReference type="Gene3D" id="3.90.1300.10">
    <property type="entry name" value="Amidase signature (AS) domain"/>
    <property type="match status" value="1"/>
</dbReference>
<proteinExistence type="predicted"/>